<evidence type="ECO:0000256" key="5">
    <source>
        <dbReference type="ARBA" id="ARBA00022825"/>
    </source>
</evidence>
<evidence type="ECO:0000313" key="8">
    <source>
        <dbReference type="EMBL" id="QPQ55444.1"/>
    </source>
</evidence>
<feature type="domain" description="Peptidase S9 prolyl oligopeptidase catalytic" evidence="6">
    <location>
        <begin position="483"/>
        <end position="694"/>
    </location>
</feature>
<evidence type="ECO:0000313" key="9">
    <source>
        <dbReference type="Proteomes" id="UP000594873"/>
    </source>
</evidence>
<accession>A0A7T2GKB5</accession>
<dbReference type="GO" id="GO:0006508">
    <property type="term" value="P:proteolysis"/>
    <property type="evidence" value="ECO:0007669"/>
    <property type="project" value="UniProtKB-KW"/>
</dbReference>
<sequence length="698" mass="75526">MHMLLAAVAGSALTAAVPPVPVAEPFEEQRFGITIQDPYRWMEKPERAGEVRDWLVNAGQHAREELSKLPEREKFEELLNLANRAGVSYTSAQISNQRLFYLRLDPEARVSKLVVRKDGVERVVLDPATSSAALAAINNYTVSPDGGTVAVHVAEGGGEAGEVRFLDVESGREIAPRIGPVWGEFPVNWLSSRKVVYTRMADPQPGVDPILNMRMYTIGFGEKGPGIPLLGAGVPNAPAFEPREFPTFYNPASTRWAMGFGTGARADSRILVTRIDEVLAGTPKWRSIAEYADQVRSATIVGDNIYLLSSKTNSSRTLLKGSLNDPELKLRPIMEGGEVILRSISEAADGLYLFASKGGAEKLFFQPNGSEEFREVVLPFDGAISSWDVGDQGRSLLMGLTGWLRNRTHYRVSGGIIQPVNLKSASWEAGSKHSVITDEAISSDGTRVPMAILMPAEGKLPAGRPTILHGYGSYGLLNTEPTYSGNNLAWLEQGGVFAYCGTRGGGENGRAWHEAGRAANKPNAHADFIACAERLIQLGYAKPSQITAIGVSAGGQLVSPAVMKRPDLFAGMILRVAMLNPARLETAENGANQFAEAGDPRTEDGFKGLVMQDSYLMLEGAKDIPDTLLTIGLNDRRVSPWMSGKFAARAVAKFGGQRRVLVRTEAEDGHGVGSARDLKIQEMADIYAFAWNQATKAD</sequence>
<keyword evidence="5" id="KW-0720">Serine protease</keyword>
<dbReference type="RefSeq" id="WP_200972119.1">
    <property type="nucleotide sequence ID" value="NZ_CP065592.1"/>
</dbReference>
<dbReference type="Gene3D" id="3.40.50.1820">
    <property type="entry name" value="alpha/beta hydrolase"/>
    <property type="match status" value="1"/>
</dbReference>
<dbReference type="KEGG" id="sflv:IC614_02205"/>
<name>A0A7T2GKB5_9SPHN</name>
<evidence type="ECO:0000256" key="1">
    <source>
        <dbReference type="ARBA" id="ARBA00001070"/>
    </source>
</evidence>
<dbReference type="GO" id="GO:0070012">
    <property type="term" value="F:oligopeptidase activity"/>
    <property type="evidence" value="ECO:0007669"/>
    <property type="project" value="TreeGrafter"/>
</dbReference>
<evidence type="ECO:0000256" key="2">
    <source>
        <dbReference type="ARBA" id="ARBA00011897"/>
    </source>
</evidence>
<dbReference type="InterPro" id="IPR001375">
    <property type="entry name" value="Peptidase_S9_cat"/>
</dbReference>
<dbReference type="AlphaFoldDB" id="A0A7T2GKB5"/>
<dbReference type="InterPro" id="IPR023302">
    <property type="entry name" value="Pept_S9A_N"/>
</dbReference>
<dbReference type="EC" id="3.4.21.26" evidence="2"/>
<dbReference type="SUPFAM" id="SSF53474">
    <property type="entry name" value="alpha/beta-Hydrolases"/>
    <property type="match status" value="1"/>
</dbReference>
<protein>
    <recommendedName>
        <fullName evidence="2">prolyl oligopeptidase</fullName>
        <ecNumber evidence="2">3.4.21.26</ecNumber>
    </recommendedName>
</protein>
<keyword evidence="3" id="KW-0645">Protease</keyword>
<dbReference type="PANTHER" id="PTHR42881">
    <property type="entry name" value="PROLYL ENDOPEPTIDASE"/>
    <property type="match status" value="1"/>
</dbReference>
<dbReference type="SUPFAM" id="SSF50993">
    <property type="entry name" value="Peptidase/esterase 'gauge' domain"/>
    <property type="match status" value="1"/>
</dbReference>
<dbReference type="InterPro" id="IPR051167">
    <property type="entry name" value="Prolyl_oligopep/macrocyclase"/>
</dbReference>
<dbReference type="EMBL" id="CP065592">
    <property type="protein sequence ID" value="QPQ55444.1"/>
    <property type="molecule type" value="Genomic_DNA"/>
</dbReference>
<dbReference type="GO" id="GO:0004252">
    <property type="term" value="F:serine-type endopeptidase activity"/>
    <property type="evidence" value="ECO:0007669"/>
    <property type="project" value="UniProtKB-EC"/>
</dbReference>
<evidence type="ECO:0000259" key="7">
    <source>
        <dbReference type="Pfam" id="PF02897"/>
    </source>
</evidence>
<evidence type="ECO:0000256" key="3">
    <source>
        <dbReference type="ARBA" id="ARBA00022670"/>
    </source>
</evidence>
<evidence type="ECO:0000256" key="4">
    <source>
        <dbReference type="ARBA" id="ARBA00022801"/>
    </source>
</evidence>
<dbReference type="InterPro" id="IPR029058">
    <property type="entry name" value="AB_hydrolase_fold"/>
</dbReference>
<organism evidence="8 9">
    <name type="scientific">Allosphingosinicella flava</name>
    <dbReference type="NCBI Taxonomy" id="2771430"/>
    <lineage>
        <taxon>Bacteria</taxon>
        <taxon>Pseudomonadati</taxon>
        <taxon>Pseudomonadota</taxon>
        <taxon>Alphaproteobacteria</taxon>
        <taxon>Sphingomonadales</taxon>
        <taxon>Sphingomonadaceae</taxon>
        <taxon>Allosphingosinicella</taxon>
    </lineage>
</organism>
<dbReference type="GO" id="GO:0005829">
    <property type="term" value="C:cytosol"/>
    <property type="evidence" value="ECO:0007669"/>
    <property type="project" value="TreeGrafter"/>
</dbReference>
<dbReference type="PANTHER" id="PTHR42881:SF2">
    <property type="entry name" value="PROLYL ENDOPEPTIDASE"/>
    <property type="match status" value="1"/>
</dbReference>
<reference evidence="8 9" key="1">
    <citation type="submission" date="2020-11" db="EMBL/GenBank/DDBJ databases">
        <title>Genome seq and assembly of Sphingosinicella sp.</title>
        <authorList>
            <person name="Chhetri G."/>
        </authorList>
    </citation>
    <scope>NUCLEOTIDE SEQUENCE [LARGE SCALE GENOMIC DNA]</scope>
    <source>
        <strain evidence="8 9">UDD2</strain>
    </source>
</reference>
<proteinExistence type="predicted"/>
<keyword evidence="4" id="KW-0378">Hydrolase</keyword>
<dbReference type="Gene3D" id="2.130.10.120">
    <property type="entry name" value="Prolyl oligopeptidase, N-terminal domain"/>
    <property type="match status" value="1"/>
</dbReference>
<evidence type="ECO:0000259" key="6">
    <source>
        <dbReference type="Pfam" id="PF00326"/>
    </source>
</evidence>
<comment type="catalytic activity">
    <reaction evidence="1">
        <text>Hydrolysis of Pro-|-Xaa &gt;&gt; Ala-|-Xaa in oligopeptides.</text>
        <dbReference type="EC" id="3.4.21.26"/>
    </reaction>
</comment>
<dbReference type="PRINTS" id="PR00862">
    <property type="entry name" value="PROLIGOPTASE"/>
</dbReference>
<dbReference type="Pfam" id="PF00326">
    <property type="entry name" value="Peptidase_S9"/>
    <property type="match status" value="1"/>
</dbReference>
<gene>
    <name evidence="8" type="ORF">IC614_02205</name>
</gene>
<dbReference type="Proteomes" id="UP000594873">
    <property type="component" value="Chromosome"/>
</dbReference>
<keyword evidence="9" id="KW-1185">Reference proteome</keyword>
<dbReference type="Pfam" id="PF02897">
    <property type="entry name" value="Peptidase_S9_N"/>
    <property type="match status" value="1"/>
</dbReference>
<feature type="domain" description="Peptidase S9A N-terminal" evidence="7">
    <location>
        <begin position="18"/>
        <end position="204"/>
    </location>
</feature>
<dbReference type="InterPro" id="IPR002470">
    <property type="entry name" value="Peptidase_S9A"/>
</dbReference>